<reference evidence="3 4" key="1">
    <citation type="submission" date="2017-11" db="EMBL/GenBank/DDBJ databases">
        <title>De novo assembly and phasing of dikaryotic genomes from two isolates of Puccinia coronata f. sp. avenae, the causal agent of oat crown rust.</title>
        <authorList>
            <person name="Miller M.E."/>
            <person name="Zhang Y."/>
            <person name="Omidvar V."/>
            <person name="Sperschneider J."/>
            <person name="Schwessinger B."/>
            <person name="Raley C."/>
            <person name="Palmer J.M."/>
            <person name="Garnica D."/>
            <person name="Upadhyaya N."/>
            <person name="Rathjen J."/>
            <person name="Taylor J.M."/>
            <person name="Park R.F."/>
            <person name="Dodds P.N."/>
            <person name="Hirsch C.D."/>
            <person name="Kianian S.F."/>
            <person name="Figueroa M."/>
        </authorList>
    </citation>
    <scope>NUCLEOTIDE SEQUENCE [LARGE SCALE GENOMIC DNA]</scope>
    <source>
        <strain evidence="3">12NC29</strain>
    </source>
</reference>
<organism evidence="3 4">
    <name type="scientific">Puccinia coronata f. sp. avenae</name>
    <dbReference type="NCBI Taxonomy" id="200324"/>
    <lineage>
        <taxon>Eukaryota</taxon>
        <taxon>Fungi</taxon>
        <taxon>Dikarya</taxon>
        <taxon>Basidiomycota</taxon>
        <taxon>Pucciniomycotina</taxon>
        <taxon>Pucciniomycetes</taxon>
        <taxon>Pucciniales</taxon>
        <taxon>Pucciniaceae</taxon>
        <taxon>Puccinia</taxon>
    </lineage>
</organism>
<proteinExistence type="predicted"/>
<comment type="caution">
    <text evidence="3">The sequence shown here is derived from an EMBL/GenBank/DDBJ whole genome shotgun (WGS) entry which is preliminary data.</text>
</comment>
<evidence type="ECO:0000256" key="1">
    <source>
        <dbReference type="SAM" id="MobiDB-lite"/>
    </source>
</evidence>
<feature type="compositionally biased region" description="Basic and acidic residues" evidence="1">
    <location>
        <begin position="339"/>
        <end position="358"/>
    </location>
</feature>
<dbReference type="Proteomes" id="UP000235388">
    <property type="component" value="Unassembled WGS sequence"/>
</dbReference>
<evidence type="ECO:0000313" key="2">
    <source>
        <dbReference type="EMBL" id="PLW11061.1"/>
    </source>
</evidence>
<accession>A0A2N5V1H3</accession>
<gene>
    <name evidence="3" type="ORF">PCANC_18383</name>
    <name evidence="2" type="ORF">PCANC_27364</name>
</gene>
<feature type="region of interest" description="Disordered" evidence="1">
    <location>
        <begin position="324"/>
        <end position="359"/>
    </location>
</feature>
<name>A0A2N5V1H3_9BASI</name>
<evidence type="ECO:0000313" key="4">
    <source>
        <dbReference type="Proteomes" id="UP000235388"/>
    </source>
</evidence>
<dbReference type="AlphaFoldDB" id="A0A2N5V1H3"/>
<feature type="compositionally biased region" description="Basic and acidic residues" evidence="1">
    <location>
        <begin position="7"/>
        <end position="24"/>
    </location>
</feature>
<feature type="compositionally biased region" description="Polar residues" evidence="1">
    <location>
        <begin position="198"/>
        <end position="207"/>
    </location>
</feature>
<dbReference type="EMBL" id="PGCJ01001035">
    <property type="protein sequence ID" value="PLW11061.1"/>
    <property type="molecule type" value="Genomic_DNA"/>
</dbReference>
<feature type="compositionally biased region" description="Low complexity" evidence="1">
    <location>
        <begin position="25"/>
        <end position="35"/>
    </location>
</feature>
<keyword evidence="4" id="KW-1185">Reference proteome</keyword>
<feature type="region of interest" description="Disordered" evidence="1">
    <location>
        <begin position="169"/>
        <end position="208"/>
    </location>
</feature>
<evidence type="ECO:0000313" key="3">
    <source>
        <dbReference type="EMBL" id="PLW43797.1"/>
    </source>
</evidence>
<feature type="region of interest" description="Disordered" evidence="1">
    <location>
        <begin position="1"/>
        <end position="84"/>
    </location>
</feature>
<protein>
    <submittedName>
        <fullName evidence="3">Uncharacterized protein</fullName>
    </submittedName>
</protein>
<dbReference type="EMBL" id="PGCJ01000143">
    <property type="protein sequence ID" value="PLW43797.1"/>
    <property type="molecule type" value="Genomic_DNA"/>
</dbReference>
<sequence>MPSHLRNGKDLSFEQQREAERAAERAQQLHQRAAEPPSTAGLPRLDKQPSSVEHQRTLEHPSAIGNSPPSALVGNGSNLPARDLQSAELQPALLSVDEFEVAARDQQHAEIQHAQHGVDEFKTFTFAAAPSQALNLGHQGSQASFKRPSTGARQSSSLSLVALKSLHRSREQFAPPDGVRRVGSAGSHEHGGNPVQPPSTSDPTGQVKSCIPTSGLAIYNGCPANSQAAKGNTNQYSLRDASARLPGSYASPRLSGAANASAATPIAFTTSTIATATGPRANASTSSPFADSTRYWTPARHPPTNLKQTLNTSAASSTFLNPPLRAVPVRWTPRQPTLPEEREETKDRAATGAKEKPPQIKLYPSTLNKLSFQSF</sequence>